<comment type="caution">
    <text evidence="3">The sequence shown here is derived from an EMBL/GenBank/DDBJ whole genome shotgun (WGS) entry which is preliminary data.</text>
</comment>
<reference evidence="4" key="1">
    <citation type="journal article" date="2019" name="Int. J. Syst. Evol. Microbiol.">
        <title>The Global Catalogue of Microorganisms (GCM) 10K type strain sequencing project: providing services to taxonomists for standard genome sequencing and annotation.</title>
        <authorList>
            <consortium name="The Broad Institute Genomics Platform"/>
            <consortium name="The Broad Institute Genome Sequencing Center for Infectious Disease"/>
            <person name="Wu L."/>
            <person name="Ma J."/>
        </authorList>
    </citation>
    <scope>NUCLEOTIDE SEQUENCE [LARGE SCALE GENOMIC DNA]</scope>
    <source>
        <strain evidence="4">JCM 32206</strain>
    </source>
</reference>
<sequence length="284" mass="29515">MSPVYDAHTALPIVVGIDGSDAAVAAARWAAVEAAGRDVEIQLVYVIAKDELERRYGARALDLAETAVRETDRSIAVASPLLLRGPLVPTLCERTESASLLVLGPVGTDLVPRVMLGSTAAALAATAACPVAVVRGTDEDSPPRSTSPVIVALGGHDVDAALVGAAMHEAEIRGTHVLAARAEPALPGPRGRRALTAEQEFEDEVGGRVGRWRGDFPEVPVNTMVVYGEAADALASLSSSAQMVVMGCRGRDLLEEAALGSTSHALLHSARCPVFVYREPTGTG</sequence>
<dbReference type="EMBL" id="BAABFB010000072">
    <property type="protein sequence ID" value="GAA4488505.1"/>
    <property type="molecule type" value="Genomic_DNA"/>
</dbReference>
<dbReference type="PANTHER" id="PTHR46268:SF15">
    <property type="entry name" value="UNIVERSAL STRESS PROTEIN HP_0031"/>
    <property type="match status" value="1"/>
</dbReference>
<evidence type="ECO:0000256" key="1">
    <source>
        <dbReference type="ARBA" id="ARBA00008791"/>
    </source>
</evidence>
<proteinExistence type="inferred from homology"/>
<organism evidence="3 4">
    <name type="scientific">Rhodococcus olei</name>
    <dbReference type="NCBI Taxonomy" id="2161675"/>
    <lineage>
        <taxon>Bacteria</taxon>
        <taxon>Bacillati</taxon>
        <taxon>Actinomycetota</taxon>
        <taxon>Actinomycetes</taxon>
        <taxon>Mycobacteriales</taxon>
        <taxon>Nocardiaceae</taxon>
        <taxon>Rhodococcus</taxon>
    </lineage>
</organism>
<dbReference type="Pfam" id="PF00582">
    <property type="entry name" value="Usp"/>
    <property type="match status" value="2"/>
</dbReference>
<dbReference type="PRINTS" id="PR01438">
    <property type="entry name" value="UNVRSLSTRESS"/>
</dbReference>
<keyword evidence="4" id="KW-1185">Reference proteome</keyword>
<dbReference type="InterPro" id="IPR014729">
    <property type="entry name" value="Rossmann-like_a/b/a_fold"/>
</dbReference>
<dbReference type="Proteomes" id="UP001501183">
    <property type="component" value="Unassembled WGS sequence"/>
</dbReference>
<dbReference type="SUPFAM" id="SSF52402">
    <property type="entry name" value="Adenine nucleotide alpha hydrolases-like"/>
    <property type="match status" value="2"/>
</dbReference>
<dbReference type="InterPro" id="IPR006015">
    <property type="entry name" value="Universal_stress_UspA"/>
</dbReference>
<accession>A0ABP8PL01</accession>
<protein>
    <submittedName>
        <fullName evidence="3">Universal stress protein</fullName>
    </submittedName>
</protein>
<feature type="domain" description="UspA" evidence="2">
    <location>
        <begin position="149"/>
        <end position="278"/>
    </location>
</feature>
<evidence type="ECO:0000313" key="3">
    <source>
        <dbReference type="EMBL" id="GAA4488505.1"/>
    </source>
</evidence>
<dbReference type="InterPro" id="IPR006016">
    <property type="entry name" value="UspA"/>
</dbReference>
<comment type="similarity">
    <text evidence="1">Belongs to the universal stress protein A family.</text>
</comment>
<evidence type="ECO:0000313" key="4">
    <source>
        <dbReference type="Proteomes" id="UP001501183"/>
    </source>
</evidence>
<dbReference type="PANTHER" id="PTHR46268">
    <property type="entry name" value="STRESS RESPONSE PROTEIN NHAX"/>
    <property type="match status" value="1"/>
</dbReference>
<gene>
    <name evidence="3" type="ORF">GCM10023094_48490</name>
</gene>
<feature type="domain" description="UspA" evidence="2">
    <location>
        <begin position="13"/>
        <end position="135"/>
    </location>
</feature>
<name>A0ABP8PL01_9NOCA</name>
<dbReference type="Gene3D" id="3.40.50.620">
    <property type="entry name" value="HUPs"/>
    <property type="match status" value="2"/>
</dbReference>
<evidence type="ECO:0000259" key="2">
    <source>
        <dbReference type="Pfam" id="PF00582"/>
    </source>
</evidence>